<sequence>MTDSEDSRCDEEGHKMQPWAFVDQEETHISNEEAIKSTGFHQGYSALEKAKRNPSRFSISDILSDKYSTDIVSKSASPAAKNLITTSGTESTFASATSFPITINVGSGMPFIGTQIPRYLHRGILQQPIQNPWFQPWLSTVHPSIAHYQSLAQNDESKKATDKVFEKG</sequence>
<evidence type="ECO:0000313" key="2">
    <source>
        <dbReference type="Proteomes" id="UP000276776"/>
    </source>
</evidence>
<keyword evidence="2" id="KW-1185">Reference proteome</keyword>
<dbReference type="WBParaSite" id="TCLT_0000478401-mRNA-1">
    <property type="protein sequence ID" value="TCLT_0000478401-mRNA-1"/>
    <property type="gene ID" value="TCLT_0000478401"/>
</dbReference>
<dbReference type="EMBL" id="UYYF01004303">
    <property type="protein sequence ID" value="VDN01934.1"/>
    <property type="molecule type" value="Genomic_DNA"/>
</dbReference>
<name>A0A0N5CWQ5_THECL</name>
<dbReference type="OMA" id="PRYLHAG"/>
<organism evidence="3">
    <name type="scientific">Thelazia callipaeda</name>
    <name type="common">Oriental eyeworm</name>
    <name type="synonym">Parasitic nematode</name>
    <dbReference type="NCBI Taxonomy" id="103827"/>
    <lineage>
        <taxon>Eukaryota</taxon>
        <taxon>Metazoa</taxon>
        <taxon>Ecdysozoa</taxon>
        <taxon>Nematoda</taxon>
        <taxon>Chromadorea</taxon>
        <taxon>Rhabditida</taxon>
        <taxon>Spirurina</taxon>
        <taxon>Spiruromorpha</taxon>
        <taxon>Thelazioidea</taxon>
        <taxon>Thelaziidae</taxon>
        <taxon>Thelazia</taxon>
    </lineage>
</organism>
<evidence type="ECO:0000313" key="3">
    <source>
        <dbReference type="WBParaSite" id="TCLT_0000478401-mRNA-1"/>
    </source>
</evidence>
<dbReference type="Proteomes" id="UP000276776">
    <property type="component" value="Unassembled WGS sequence"/>
</dbReference>
<gene>
    <name evidence="1" type="ORF">TCLT_LOCUS4773</name>
</gene>
<dbReference type="OrthoDB" id="5824238at2759"/>
<reference evidence="3" key="1">
    <citation type="submission" date="2017-02" db="UniProtKB">
        <authorList>
            <consortium name="WormBaseParasite"/>
        </authorList>
    </citation>
    <scope>IDENTIFICATION</scope>
</reference>
<protein>
    <submittedName>
        <fullName evidence="1 3">Uncharacterized protein</fullName>
    </submittedName>
</protein>
<evidence type="ECO:0000313" key="1">
    <source>
        <dbReference type="EMBL" id="VDN01934.1"/>
    </source>
</evidence>
<reference evidence="1 2" key="2">
    <citation type="submission" date="2018-11" db="EMBL/GenBank/DDBJ databases">
        <authorList>
            <consortium name="Pathogen Informatics"/>
        </authorList>
    </citation>
    <scope>NUCLEOTIDE SEQUENCE [LARGE SCALE GENOMIC DNA]</scope>
</reference>
<accession>A0A0N5CWQ5</accession>
<dbReference type="AlphaFoldDB" id="A0A0N5CWQ5"/>
<proteinExistence type="predicted"/>